<protein>
    <submittedName>
        <fullName evidence="5">Histidine kinase</fullName>
    </submittedName>
</protein>
<keyword evidence="2 5" id="KW-0418">Kinase</keyword>
<name>A7NQF5_ROSCS</name>
<dbReference type="InterPro" id="IPR036890">
    <property type="entry name" value="HATPase_C_sf"/>
</dbReference>
<proteinExistence type="predicted"/>
<dbReference type="Proteomes" id="UP000000263">
    <property type="component" value="Chromosome"/>
</dbReference>
<evidence type="ECO:0000259" key="4">
    <source>
        <dbReference type="PROSITE" id="PS50109"/>
    </source>
</evidence>
<evidence type="ECO:0000256" key="2">
    <source>
        <dbReference type="ARBA" id="ARBA00022777"/>
    </source>
</evidence>
<dbReference type="GO" id="GO:0046983">
    <property type="term" value="F:protein dimerization activity"/>
    <property type="evidence" value="ECO:0007669"/>
    <property type="project" value="InterPro"/>
</dbReference>
<keyword evidence="3" id="KW-0902">Two-component regulatory system</keyword>
<organism evidence="5 6">
    <name type="scientific">Roseiflexus castenholzii (strain DSM 13941 / HLO8)</name>
    <dbReference type="NCBI Taxonomy" id="383372"/>
    <lineage>
        <taxon>Bacteria</taxon>
        <taxon>Bacillati</taxon>
        <taxon>Chloroflexota</taxon>
        <taxon>Chloroflexia</taxon>
        <taxon>Chloroflexales</taxon>
        <taxon>Roseiflexineae</taxon>
        <taxon>Roseiflexaceae</taxon>
        <taxon>Roseiflexus</taxon>
    </lineage>
</organism>
<dbReference type="GO" id="GO:0016020">
    <property type="term" value="C:membrane"/>
    <property type="evidence" value="ECO:0007669"/>
    <property type="project" value="InterPro"/>
</dbReference>
<dbReference type="STRING" id="383372.Rcas_3762"/>
<dbReference type="AlphaFoldDB" id="A7NQF5"/>
<dbReference type="SMART" id="SM00387">
    <property type="entry name" value="HATPase_c"/>
    <property type="match status" value="1"/>
</dbReference>
<dbReference type="OrthoDB" id="9811717at2"/>
<dbReference type="InterPro" id="IPR011712">
    <property type="entry name" value="Sig_transdc_His_kin_sub3_dim/P"/>
</dbReference>
<gene>
    <name evidence="5" type="ordered locus">Rcas_3762</name>
</gene>
<dbReference type="RefSeq" id="WP_012122224.1">
    <property type="nucleotide sequence ID" value="NC_009767.1"/>
</dbReference>
<evidence type="ECO:0000313" key="5">
    <source>
        <dbReference type="EMBL" id="ABU59801.1"/>
    </source>
</evidence>
<dbReference type="SUPFAM" id="SSF55874">
    <property type="entry name" value="ATPase domain of HSP90 chaperone/DNA topoisomerase II/histidine kinase"/>
    <property type="match status" value="1"/>
</dbReference>
<dbReference type="GO" id="GO:0000155">
    <property type="term" value="F:phosphorelay sensor kinase activity"/>
    <property type="evidence" value="ECO:0007669"/>
    <property type="project" value="InterPro"/>
</dbReference>
<dbReference type="CDD" id="cd16917">
    <property type="entry name" value="HATPase_UhpB-NarQ-NarX-like"/>
    <property type="match status" value="1"/>
</dbReference>
<evidence type="ECO:0000256" key="1">
    <source>
        <dbReference type="ARBA" id="ARBA00022679"/>
    </source>
</evidence>
<dbReference type="Gene3D" id="1.20.5.1930">
    <property type="match status" value="1"/>
</dbReference>
<dbReference type="Pfam" id="PF02518">
    <property type="entry name" value="HATPase_c"/>
    <property type="match status" value="1"/>
</dbReference>
<keyword evidence="6" id="KW-1185">Reference proteome</keyword>
<reference evidence="5 6" key="1">
    <citation type="submission" date="2007-08" db="EMBL/GenBank/DDBJ databases">
        <title>Complete sequence of Roseiflexus castenholzii DSM 13941.</title>
        <authorList>
            <consortium name="US DOE Joint Genome Institute"/>
            <person name="Copeland A."/>
            <person name="Lucas S."/>
            <person name="Lapidus A."/>
            <person name="Barry K."/>
            <person name="Glavina del Rio T."/>
            <person name="Dalin E."/>
            <person name="Tice H."/>
            <person name="Pitluck S."/>
            <person name="Thompson L.S."/>
            <person name="Brettin T."/>
            <person name="Bruce D."/>
            <person name="Detter J.C."/>
            <person name="Han C."/>
            <person name="Tapia R."/>
            <person name="Schmutz J."/>
            <person name="Larimer F."/>
            <person name="Land M."/>
            <person name="Hauser L."/>
            <person name="Kyrpides N."/>
            <person name="Mikhailova N."/>
            <person name="Bryant D.A."/>
            <person name="Hanada S."/>
            <person name="Tsukatani Y."/>
            <person name="Richardson P."/>
        </authorList>
    </citation>
    <scope>NUCLEOTIDE SEQUENCE [LARGE SCALE GENOMIC DNA]</scope>
    <source>
        <strain evidence="6">DSM 13941 / HLO8</strain>
    </source>
</reference>
<feature type="domain" description="Histidine kinase" evidence="4">
    <location>
        <begin position="242"/>
        <end position="337"/>
    </location>
</feature>
<dbReference type="HOGENOM" id="CLU_679490_0_0_0"/>
<sequence length="339" mass="37258">MDTTLALADAYQRLLGELSRRLGAARAELLLRTDPRRPAQVVARCDNAGNPNGAVQTLEIPISEGAIEVGRLCMAFAPETPLPAPSELGMAQALVELAALLVEDRHQHTWGPQLQAGRRMLAVTEEELQRIILDIHDGPVQKLFAVSSHLALVQARLDEHSDTDLRRQIAPLIERINGLMESALQEIRATLSGFRLAEFEMRPLASVLQGLAIQHEALTGNQVLLNIEGELPPVELPVKIALYRVLQEALSNSYRHAGVDRHEVQVHAQEGWIELIVIDEGRGFEPPPLEGPGATERQEHIGLRGMRERVHLVGGQLQVLSRPGHGTRVIVRVPAKEAV</sequence>
<dbReference type="PROSITE" id="PS50109">
    <property type="entry name" value="HIS_KIN"/>
    <property type="match status" value="1"/>
</dbReference>
<keyword evidence="1" id="KW-0808">Transferase</keyword>
<dbReference type="Pfam" id="PF07730">
    <property type="entry name" value="HisKA_3"/>
    <property type="match status" value="1"/>
</dbReference>
<evidence type="ECO:0000256" key="3">
    <source>
        <dbReference type="ARBA" id="ARBA00023012"/>
    </source>
</evidence>
<dbReference type="InterPro" id="IPR003594">
    <property type="entry name" value="HATPase_dom"/>
</dbReference>
<dbReference type="PANTHER" id="PTHR24421">
    <property type="entry name" value="NITRATE/NITRITE SENSOR PROTEIN NARX-RELATED"/>
    <property type="match status" value="1"/>
</dbReference>
<dbReference type="Gene3D" id="3.30.565.10">
    <property type="entry name" value="Histidine kinase-like ATPase, C-terminal domain"/>
    <property type="match status" value="1"/>
</dbReference>
<dbReference type="InterPro" id="IPR050482">
    <property type="entry name" value="Sensor_HK_TwoCompSys"/>
</dbReference>
<dbReference type="EMBL" id="CP000804">
    <property type="protein sequence ID" value="ABU59801.1"/>
    <property type="molecule type" value="Genomic_DNA"/>
</dbReference>
<dbReference type="eggNOG" id="COG4585">
    <property type="taxonomic scope" value="Bacteria"/>
</dbReference>
<accession>A7NQF5</accession>
<dbReference type="InterPro" id="IPR005467">
    <property type="entry name" value="His_kinase_dom"/>
</dbReference>
<dbReference type="KEGG" id="rca:Rcas_3762"/>
<evidence type="ECO:0000313" key="6">
    <source>
        <dbReference type="Proteomes" id="UP000000263"/>
    </source>
</evidence>